<feature type="compositionally biased region" description="Low complexity" evidence="1">
    <location>
        <begin position="75"/>
        <end position="89"/>
    </location>
</feature>
<evidence type="ECO:0000256" key="2">
    <source>
        <dbReference type="SAM" id="SignalP"/>
    </source>
</evidence>
<keyword evidence="2" id="KW-0732">Signal</keyword>
<dbReference type="Proteomes" id="UP000623467">
    <property type="component" value="Unassembled WGS sequence"/>
</dbReference>
<gene>
    <name evidence="3" type="ORF">MSAN_00927000</name>
</gene>
<proteinExistence type="predicted"/>
<feature type="chain" id="PRO_5034203076" description="Secreted protein" evidence="2">
    <location>
        <begin position="27"/>
        <end position="105"/>
    </location>
</feature>
<evidence type="ECO:0000313" key="3">
    <source>
        <dbReference type="EMBL" id="KAF7366689.1"/>
    </source>
</evidence>
<name>A0A8H6YWV4_9AGAR</name>
<dbReference type="EMBL" id="JACAZH010000006">
    <property type="protein sequence ID" value="KAF7366689.1"/>
    <property type="molecule type" value="Genomic_DNA"/>
</dbReference>
<keyword evidence="4" id="KW-1185">Reference proteome</keyword>
<protein>
    <recommendedName>
        <fullName evidence="5">Secreted protein</fullName>
    </recommendedName>
</protein>
<organism evidence="3 4">
    <name type="scientific">Mycena sanguinolenta</name>
    <dbReference type="NCBI Taxonomy" id="230812"/>
    <lineage>
        <taxon>Eukaryota</taxon>
        <taxon>Fungi</taxon>
        <taxon>Dikarya</taxon>
        <taxon>Basidiomycota</taxon>
        <taxon>Agaricomycotina</taxon>
        <taxon>Agaricomycetes</taxon>
        <taxon>Agaricomycetidae</taxon>
        <taxon>Agaricales</taxon>
        <taxon>Marasmiineae</taxon>
        <taxon>Mycenaceae</taxon>
        <taxon>Mycena</taxon>
    </lineage>
</organism>
<evidence type="ECO:0000313" key="4">
    <source>
        <dbReference type="Proteomes" id="UP000623467"/>
    </source>
</evidence>
<dbReference type="OrthoDB" id="2608976at2759"/>
<reference evidence="3" key="1">
    <citation type="submission" date="2020-05" db="EMBL/GenBank/DDBJ databases">
        <title>Mycena genomes resolve the evolution of fungal bioluminescence.</title>
        <authorList>
            <person name="Tsai I.J."/>
        </authorList>
    </citation>
    <scope>NUCLEOTIDE SEQUENCE</scope>
    <source>
        <strain evidence="3">160909Yilan</strain>
    </source>
</reference>
<evidence type="ECO:0000256" key="1">
    <source>
        <dbReference type="SAM" id="MobiDB-lite"/>
    </source>
</evidence>
<feature type="signal peptide" evidence="2">
    <location>
        <begin position="1"/>
        <end position="26"/>
    </location>
</feature>
<feature type="region of interest" description="Disordered" evidence="1">
    <location>
        <begin position="59"/>
        <end position="105"/>
    </location>
</feature>
<accession>A0A8H6YWV4</accession>
<evidence type="ECO:0008006" key="5">
    <source>
        <dbReference type="Google" id="ProtNLM"/>
    </source>
</evidence>
<comment type="caution">
    <text evidence="3">The sequence shown here is derived from an EMBL/GenBank/DDBJ whole genome shotgun (WGS) entry which is preliminary data.</text>
</comment>
<dbReference type="AlphaFoldDB" id="A0A8H6YWV4"/>
<sequence>MSGADEAGAACCGLCLLCGFGALSNWCNTGSCSGRGGRHIAGCCGWCCDRSFDEDKWERDKAELRTEQAQPAPTEPMSLASSEPLLSEPTNPMMAPAGRDERPSR</sequence>